<gene>
    <name evidence="1" type="ORF">S06H3_50566</name>
</gene>
<dbReference type="AlphaFoldDB" id="X1PZC1"/>
<dbReference type="EMBL" id="BARV01032026">
    <property type="protein sequence ID" value="GAI44195.1"/>
    <property type="molecule type" value="Genomic_DNA"/>
</dbReference>
<accession>X1PZC1</accession>
<reference evidence="1" key="1">
    <citation type="journal article" date="2014" name="Front. Microbiol.">
        <title>High frequency of phylogenetically diverse reductive dehalogenase-homologous genes in deep subseafloor sedimentary metagenomes.</title>
        <authorList>
            <person name="Kawai M."/>
            <person name="Futagami T."/>
            <person name="Toyoda A."/>
            <person name="Takaki Y."/>
            <person name="Nishi S."/>
            <person name="Hori S."/>
            <person name="Arai W."/>
            <person name="Tsubouchi T."/>
            <person name="Morono Y."/>
            <person name="Uchiyama I."/>
            <person name="Ito T."/>
            <person name="Fujiyama A."/>
            <person name="Inagaki F."/>
            <person name="Takami H."/>
        </authorList>
    </citation>
    <scope>NUCLEOTIDE SEQUENCE</scope>
    <source>
        <strain evidence="1">Expedition CK06-06</strain>
    </source>
</reference>
<name>X1PZC1_9ZZZZ</name>
<sequence>GLNSPLALMNVGDGSPHIEREGYVTVHEPACGAGGMVIACADAFNDAGHNYQSVMHATCVDIDPRCVHMTYLQLSLLHIPAIVIHGNALSNESWSHWFTPAHILGGWGPRLRRRSRGEAVPEHAEPPAKAGAELVVQSVEPAIVLSSGAADPELRPRIFVREDQLALF</sequence>
<dbReference type="SUPFAM" id="SSF53335">
    <property type="entry name" value="S-adenosyl-L-methionine-dependent methyltransferases"/>
    <property type="match status" value="1"/>
</dbReference>
<feature type="non-terminal residue" evidence="1">
    <location>
        <position position="1"/>
    </location>
</feature>
<protein>
    <recommendedName>
        <fullName evidence="2">DNA methylase adenine-specific domain-containing protein</fullName>
    </recommendedName>
</protein>
<proteinExistence type="predicted"/>
<evidence type="ECO:0000313" key="1">
    <source>
        <dbReference type="EMBL" id="GAI44195.1"/>
    </source>
</evidence>
<evidence type="ECO:0008006" key="2">
    <source>
        <dbReference type="Google" id="ProtNLM"/>
    </source>
</evidence>
<comment type="caution">
    <text evidence="1">The sequence shown here is derived from an EMBL/GenBank/DDBJ whole genome shotgun (WGS) entry which is preliminary data.</text>
</comment>
<organism evidence="1">
    <name type="scientific">marine sediment metagenome</name>
    <dbReference type="NCBI Taxonomy" id="412755"/>
    <lineage>
        <taxon>unclassified sequences</taxon>
        <taxon>metagenomes</taxon>
        <taxon>ecological metagenomes</taxon>
    </lineage>
</organism>
<dbReference type="InterPro" id="IPR029063">
    <property type="entry name" value="SAM-dependent_MTases_sf"/>
</dbReference>
<dbReference type="Gene3D" id="3.40.50.150">
    <property type="entry name" value="Vaccinia Virus protein VP39"/>
    <property type="match status" value="1"/>
</dbReference>